<gene>
    <name evidence="1" type="ORF">A6E14_02770</name>
</gene>
<protein>
    <recommendedName>
        <fullName evidence="3">DUF72 domain-containing protein</fullName>
    </recommendedName>
</protein>
<proteinExistence type="predicted"/>
<organism evidence="1 2">
    <name type="scientific">Vibrio genomosp. F10</name>
    <dbReference type="NCBI Taxonomy" id="723171"/>
    <lineage>
        <taxon>Bacteria</taxon>
        <taxon>Pseudomonadati</taxon>
        <taxon>Pseudomonadota</taxon>
        <taxon>Gammaproteobacteria</taxon>
        <taxon>Vibrionales</taxon>
        <taxon>Vibrionaceae</taxon>
        <taxon>Vibrio</taxon>
    </lineage>
</organism>
<dbReference type="InterPro" id="IPR036520">
    <property type="entry name" value="UPF0759_sf"/>
</dbReference>
<comment type="caution">
    <text evidence="1">The sequence shown here is derived from an EMBL/GenBank/DDBJ whole genome shotgun (WGS) entry which is preliminary data.</text>
</comment>
<evidence type="ECO:0000313" key="2">
    <source>
        <dbReference type="Proteomes" id="UP000093173"/>
    </source>
</evidence>
<dbReference type="Gene3D" id="3.20.20.410">
    <property type="entry name" value="Protein of unknown function UPF0759"/>
    <property type="match status" value="1"/>
</dbReference>
<dbReference type="RefSeq" id="WP_065577221.1">
    <property type="nucleotide sequence ID" value="NZ_JBNGCH010000765.1"/>
</dbReference>
<evidence type="ECO:0008006" key="3">
    <source>
        <dbReference type="Google" id="ProtNLM"/>
    </source>
</evidence>
<dbReference type="PANTHER" id="PTHR30348:SF9">
    <property type="entry name" value="UPF0759 PROTEIN YECE"/>
    <property type="match status" value="1"/>
</dbReference>
<dbReference type="EMBL" id="MAJZ01000765">
    <property type="protein sequence ID" value="OCH73589.1"/>
    <property type="molecule type" value="Genomic_DNA"/>
</dbReference>
<dbReference type="Proteomes" id="UP000093173">
    <property type="component" value="Unassembled WGS sequence"/>
</dbReference>
<dbReference type="PANTHER" id="PTHR30348">
    <property type="entry name" value="UNCHARACTERIZED PROTEIN YECE"/>
    <property type="match status" value="1"/>
</dbReference>
<accession>A0A1B9QW92</accession>
<dbReference type="AlphaFoldDB" id="A0A1B9QW92"/>
<reference evidence="2" key="1">
    <citation type="submission" date="2016-06" db="EMBL/GenBank/DDBJ databases">
        <authorList>
            <person name="Hehemann J.-H."/>
            <person name="Arevalo P."/>
            <person name="Datta M.S."/>
            <person name="Polz M.F."/>
        </authorList>
    </citation>
    <scope>NUCLEOTIDE SEQUENCE [LARGE SCALE GENOMIC DNA]</scope>
    <source>
        <strain evidence="2">9CSC122</strain>
    </source>
</reference>
<sequence>MATLPLRLGLTMWSHSEWQSPFYGKGTKPAERLEKYSQVFHTVEGNTTFYATPSIPTVLNWKAATHRDFRFTFKLPKFITHQQQLRQCQAELREFLTTMSPLHDRIGQWTIQLPHSFEPSMLPTLQKFCTYFPKDMQLGVEVRHLGFFNKKDEEKHFNQWLVEEGINRTIMDSRPVFSAPPTTEAVIDAHQKKPRVPVHAIATAENPVIRFIGHPEQDANVAFFEPWLKKLPIWIAEGKQPYVMIHTPDNVEAPQLATRLYDKLAEKVSLPPLADFPAMKGDHQMSMF</sequence>
<dbReference type="Pfam" id="PF01904">
    <property type="entry name" value="DUF72"/>
    <property type="match status" value="1"/>
</dbReference>
<dbReference type="InterPro" id="IPR002763">
    <property type="entry name" value="DUF72"/>
</dbReference>
<name>A0A1B9QW92_9VIBR</name>
<dbReference type="SUPFAM" id="SSF117396">
    <property type="entry name" value="TM1631-like"/>
    <property type="match status" value="1"/>
</dbReference>
<keyword evidence="2" id="KW-1185">Reference proteome</keyword>
<evidence type="ECO:0000313" key="1">
    <source>
        <dbReference type="EMBL" id="OCH73589.1"/>
    </source>
</evidence>